<organism evidence="2 3">
    <name type="scientific">Pseudochelatococcus contaminans</name>
    <dbReference type="NCBI Taxonomy" id="1538103"/>
    <lineage>
        <taxon>Bacteria</taxon>
        <taxon>Pseudomonadati</taxon>
        <taxon>Pseudomonadota</taxon>
        <taxon>Alphaproteobacteria</taxon>
        <taxon>Hyphomicrobiales</taxon>
        <taxon>Chelatococcaceae</taxon>
        <taxon>Pseudochelatococcus</taxon>
    </lineage>
</organism>
<reference evidence="2 3" key="1">
    <citation type="submission" date="2020-08" db="EMBL/GenBank/DDBJ databases">
        <title>Genomic Encyclopedia of Type Strains, Phase IV (KMG-IV): sequencing the most valuable type-strain genomes for metagenomic binning, comparative biology and taxonomic classification.</title>
        <authorList>
            <person name="Goeker M."/>
        </authorList>
    </citation>
    <scope>NUCLEOTIDE SEQUENCE [LARGE SCALE GENOMIC DNA]</scope>
    <source>
        <strain evidence="2 3">DSM 28760</strain>
    </source>
</reference>
<dbReference type="Pfam" id="PF03886">
    <property type="entry name" value="ABC_trans_aux"/>
    <property type="match status" value="1"/>
</dbReference>
<evidence type="ECO:0000313" key="3">
    <source>
        <dbReference type="Proteomes" id="UP000537592"/>
    </source>
</evidence>
<dbReference type="SUPFAM" id="SSF159594">
    <property type="entry name" value="XCC0632-like"/>
    <property type="match status" value="1"/>
</dbReference>
<evidence type="ECO:0000313" key="2">
    <source>
        <dbReference type="EMBL" id="MBB3810044.1"/>
    </source>
</evidence>
<dbReference type="AlphaFoldDB" id="A0A7W5Z4X6"/>
<keyword evidence="3" id="KW-1185">Reference proteome</keyword>
<name>A0A7W5Z4X6_9HYPH</name>
<accession>A0A7W5Z4X6</accession>
<dbReference type="InterPro" id="IPR005586">
    <property type="entry name" value="ABC_trans_aux"/>
</dbReference>
<dbReference type="RefSeq" id="WP_183752691.1">
    <property type="nucleotide sequence ID" value="NZ_JACICC010000004.1"/>
</dbReference>
<proteinExistence type="predicted"/>
<dbReference type="Gene3D" id="3.40.50.10610">
    <property type="entry name" value="ABC-type transport auxiliary lipoprotein component"/>
    <property type="match status" value="1"/>
</dbReference>
<sequence length="197" mass="20648">MIATPRSPARLLILAPAMLALVALSGCGTRPVTTFDLTSRTSAQTPAQRAGEALTIVEPVALQSLDGTTLVVRGQAGELTMISNAQWADRLPRLVQTRIVRALEDSGRLGRIARPGDGIVTARQLNTELRQFNVDSASGMAVVEISARVVDSLTGRVVRARIFTARVPVSGGVNGATAAVALDAALAEVLTDLVNWA</sequence>
<dbReference type="EMBL" id="JACICC010000004">
    <property type="protein sequence ID" value="MBB3810044.1"/>
    <property type="molecule type" value="Genomic_DNA"/>
</dbReference>
<protein>
    <submittedName>
        <fullName evidence="2">Cholesterol transport system auxiliary component</fullName>
    </submittedName>
</protein>
<dbReference type="Proteomes" id="UP000537592">
    <property type="component" value="Unassembled WGS sequence"/>
</dbReference>
<comment type="caution">
    <text evidence="2">The sequence shown here is derived from an EMBL/GenBank/DDBJ whole genome shotgun (WGS) entry which is preliminary data.</text>
</comment>
<evidence type="ECO:0000259" key="1">
    <source>
        <dbReference type="Pfam" id="PF03886"/>
    </source>
</evidence>
<feature type="domain" description="ABC-type transport auxiliary lipoprotein component" evidence="1">
    <location>
        <begin position="35"/>
        <end position="192"/>
    </location>
</feature>
<dbReference type="PROSITE" id="PS51257">
    <property type="entry name" value="PROKAR_LIPOPROTEIN"/>
    <property type="match status" value="1"/>
</dbReference>
<gene>
    <name evidence="2" type="ORF">FHS81_002132</name>
</gene>